<organism evidence="2 3">
    <name type="scientific">Bacillus cereus</name>
    <dbReference type="NCBI Taxonomy" id="1396"/>
    <lineage>
        <taxon>Bacteria</taxon>
        <taxon>Bacillati</taxon>
        <taxon>Bacillota</taxon>
        <taxon>Bacilli</taxon>
        <taxon>Bacillales</taxon>
        <taxon>Bacillaceae</taxon>
        <taxon>Bacillus</taxon>
        <taxon>Bacillus cereus group</taxon>
    </lineage>
</organism>
<evidence type="ECO:0000313" key="2">
    <source>
        <dbReference type="EMBL" id="PFR99343.1"/>
    </source>
</evidence>
<evidence type="ECO:0000313" key="3">
    <source>
        <dbReference type="Proteomes" id="UP000226357"/>
    </source>
</evidence>
<keyword evidence="1" id="KW-0812">Transmembrane</keyword>
<proteinExistence type="predicted"/>
<name>A0AA44Q928_BACCE</name>
<accession>A0AA44Q928</accession>
<keyword evidence="1" id="KW-0472">Membrane</keyword>
<gene>
    <name evidence="2" type="ORF">COK38_16180</name>
</gene>
<keyword evidence="1" id="KW-1133">Transmembrane helix</keyword>
<dbReference type="EMBL" id="NVBO01000137">
    <property type="protein sequence ID" value="PFR99343.1"/>
    <property type="molecule type" value="Genomic_DNA"/>
</dbReference>
<reference evidence="2 3" key="1">
    <citation type="submission" date="2017-09" db="EMBL/GenBank/DDBJ databases">
        <title>Large-scale bioinformatics analysis of Bacillus genomes uncovers conserved roles of natural products in bacterial physiology.</title>
        <authorList>
            <consortium name="Agbiome Team Llc"/>
            <person name="Bleich R.M."/>
            <person name="Grubbs K.J."/>
            <person name="Santa Maria K.C."/>
            <person name="Allen S.E."/>
            <person name="Farag S."/>
            <person name="Shank E.A."/>
            <person name="Bowers A."/>
        </authorList>
    </citation>
    <scope>NUCLEOTIDE SEQUENCE [LARGE SCALE GENOMIC DNA]</scope>
    <source>
        <strain evidence="2 3">AFS067272</strain>
    </source>
</reference>
<dbReference type="AlphaFoldDB" id="A0AA44Q928"/>
<feature type="transmembrane region" description="Helical" evidence="1">
    <location>
        <begin position="45"/>
        <end position="62"/>
    </location>
</feature>
<evidence type="ECO:0000256" key="1">
    <source>
        <dbReference type="SAM" id="Phobius"/>
    </source>
</evidence>
<dbReference type="Proteomes" id="UP000226357">
    <property type="component" value="Unassembled WGS sequence"/>
</dbReference>
<sequence>MSHCYEDKRGPALVFSLCFTWHGAGKGTDRFYAWPDALSHLKGRVLYLSFSFYILFGYYCICEI</sequence>
<protein>
    <submittedName>
        <fullName evidence="2">Uncharacterized protein</fullName>
    </submittedName>
</protein>
<comment type="caution">
    <text evidence="2">The sequence shown here is derived from an EMBL/GenBank/DDBJ whole genome shotgun (WGS) entry which is preliminary data.</text>
</comment>